<accession>A0A841FB22</accession>
<dbReference type="PROSITE" id="PS52050">
    <property type="entry name" value="WYL"/>
    <property type="match status" value="1"/>
</dbReference>
<dbReference type="EMBL" id="JACHGT010000001">
    <property type="protein sequence ID" value="MBB6032233.1"/>
    <property type="molecule type" value="Genomic_DNA"/>
</dbReference>
<name>A0A841FB22_9ACTN</name>
<dbReference type="Gene3D" id="1.10.10.10">
    <property type="entry name" value="Winged helix-like DNA-binding domain superfamily/Winged helix DNA-binding domain"/>
    <property type="match status" value="1"/>
</dbReference>
<gene>
    <name evidence="4" type="ORF">HNR73_000075</name>
</gene>
<dbReference type="InterPro" id="IPR028349">
    <property type="entry name" value="PafC-like"/>
</dbReference>
<dbReference type="InterPro" id="IPR026881">
    <property type="entry name" value="WYL_dom"/>
</dbReference>
<dbReference type="InterPro" id="IPR001034">
    <property type="entry name" value="DeoR_HTH"/>
</dbReference>
<organism evidence="4 5">
    <name type="scientific">Phytomonospora endophytica</name>
    <dbReference type="NCBI Taxonomy" id="714109"/>
    <lineage>
        <taxon>Bacteria</taxon>
        <taxon>Bacillati</taxon>
        <taxon>Actinomycetota</taxon>
        <taxon>Actinomycetes</taxon>
        <taxon>Micromonosporales</taxon>
        <taxon>Micromonosporaceae</taxon>
        <taxon>Phytomonospora</taxon>
    </lineage>
</organism>
<protein>
    <submittedName>
        <fullName evidence="4">Putative DNA-binding transcriptional regulator YafY</fullName>
    </submittedName>
</protein>
<dbReference type="Pfam" id="PF08279">
    <property type="entry name" value="HTH_11"/>
    <property type="match status" value="1"/>
</dbReference>
<dbReference type="GO" id="GO:0003677">
    <property type="term" value="F:DNA binding"/>
    <property type="evidence" value="ECO:0007669"/>
    <property type="project" value="UniProtKB-KW"/>
</dbReference>
<comment type="caution">
    <text evidence="4">The sequence shown here is derived from an EMBL/GenBank/DDBJ whole genome shotgun (WGS) entry which is preliminary data.</text>
</comment>
<dbReference type="InterPro" id="IPR051534">
    <property type="entry name" value="CBASS_pafABC_assoc_protein"/>
</dbReference>
<evidence type="ECO:0000256" key="1">
    <source>
        <dbReference type="ARBA" id="ARBA00023015"/>
    </source>
</evidence>
<reference evidence="4 5" key="1">
    <citation type="submission" date="2020-08" db="EMBL/GenBank/DDBJ databases">
        <title>Genomic Encyclopedia of Type Strains, Phase IV (KMG-IV): sequencing the most valuable type-strain genomes for metagenomic binning, comparative biology and taxonomic classification.</title>
        <authorList>
            <person name="Goeker M."/>
        </authorList>
    </citation>
    <scope>NUCLEOTIDE SEQUENCE [LARGE SCALE GENOMIC DNA]</scope>
    <source>
        <strain evidence="4 5">YIM 65646</strain>
    </source>
</reference>
<keyword evidence="2" id="KW-0804">Transcription</keyword>
<keyword evidence="1" id="KW-0805">Transcription regulation</keyword>
<keyword evidence="4" id="KW-0238">DNA-binding</keyword>
<evidence type="ECO:0000313" key="5">
    <source>
        <dbReference type="Proteomes" id="UP000548476"/>
    </source>
</evidence>
<dbReference type="Pfam" id="PF25583">
    <property type="entry name" value="WCX"/>
    <property type="match status" value="1"/>
</dbReference>
<proteinExistence type="predicted"/>
<dbReference type="InterPro" id="IPR011991">
    <property type="entry name" value="ArsR-like_HTH"/>
</dbReference>
<dbReference type="PROSITE" id="PS51000">
    <property type="entry name" value="HTH_DEOR_2"/>
    <property type="match status" value="1"/>
</dbReference>
<dbReference type="SUPFAM" id="SSF46785">
    <property type="entry name" value="Winged helix' DNA-binding domain"/>
    <property type="match status" value="1"/>
</dbReference>
<evidence type="ECO:0000313" key="4">
    <source>
        <dbReference type="EMBL" id="MBB6032233.1"/>
    </source>
</evidence>
<dbReference type="Proteomes" id="UP000548476">
    <property type="component" value="Unassembled WGS sequence"/>
</dbReference>
<dbReference type="RefSeq" id="WP_184785162.1">
    <property type="nucleotide sequence ID" value="NZ_BONT01000062.1"/>
</dbReference>
<dbReference type="GO" id="GO:0003700">
    <property type="term" value="F:DNA-binding transcription factor activity"/>
    <property type="evidence" value="ECO:0007669"/>
    <property type="project" value="InterPro"/>
</dbReference>
<dbReference type="PIRSF" id="PIRSF016838">
    <property type="entry name" value="PafC"/>
    <property type="match status" value="1"/>
</dbReference>
<dbReference type="InterPro" id="IPR036388">
    <property type="entry name" value="WH-like_DNA-bd_sf"/>
</dbReference>
<dbReference type="PANTHER" id="PTHR34580">
    <property type="match status" value="1"/>
</dbReference>
<evidence type="ECO:0000259" key="3">
    <source>
        <dbReference type="PROSITE" id="PS51000"/>
    </source>
</evidence>
<evidence type="ECO:0000256" key="2">
    <source>
        <dbReference type="ARBA" id="ARBA00023163"/>
    </source>
</evidence>
<dbReference type="InterPro" id="IPR057727">
    <property type="entry name" value="WCX_dom"/>
</dbReference>
<sequence length="315" mass="35049">MAIDVSPTTRVLMVLEMIQASPGITAERLAERTGVSERAVRRHVGILREAGLPIESVRGPYGGYRVGRGLRLPPLMFTPDEALGLVMSVLEGNRGAGDPADPVESALGKILRVLPEPVARPAEAVRGASAAPDRSAATPDPHTTALLGQACAARTRLRLSYRTRPEVWRPMDVDPWAVVVRHGRWYLLCWSHTRQARRVFRIDRIAEVEVLPETFTAPEDLDPVRTLEEHFSEGWRYRIEVLIDASPEAVAEWLPRNLGRLEADGERTRLRATTDEPDWYAEQLVRVRAPFTVVGPPELAEEVAAIGRRYRDAVA</sequence>
<dbReference type="CDD" id="cd00090">
    <property type="entry name" value="HTH_ARSR"/>
    <property type="match status" value="1"/>
</dbReference>
<dbReference type="InterPro" id="IPR013196">
    <property type="entry name" value="HTH_11"/>
</dbReference>
<dbReference type="Pfam" id="PF13280">
    <property type="entry name" value="WYL"/>
    <property type="match status" value="1"/>
</dbReference>
<dbReference type="AlphaFoldDB" id="A0A841FB22"/>
<keyword evidence="5" id="KW-1185">Reference proteome</keyword>
<dbReference type="PANTHER" id="PTHR34580:SF3">
    <property type="entry name" value="PROTEIN PAFB"/>
    <property type="match status" value="1"/>
</dbReference>
<dbReference type="InterPro" id="IPR036390">
    <property type="entry name" value="WH_DNA-bd_sf"/>
</dbReference>
<feature type="domain" description="HTH deoR-type" evidence="3">
    <location>
        <begin position="7"/>
        <end position="66"/>
    </location>
</feature>